<evidence type="ECO:0000313" key="4">
    <source>
        <dbReference type="Proteomes" id="UP001058974"/>
    </source>
</evidence>
<dbReference type="Pfam" id="PF13236">
    <property type="entry name" value="CLU"/>
    <property type="match status" value="1"/>
</dbReference>
<reference evidence="3 4" key="1">
    <citation type="journal article" date="2022" name="Nat. Genet.">
        <title>Improved pea reference genome and pan-genome highlight genomic features and evolutionary characteristics.</title>
        <authorList>
            <person name="Yang T."/>
            <person name="Liu R."/>
            <person name="Luo Y."/>
            <person name="Hu S."/>
            <person name="Wang D."/>
            <person name="Wang C."/>
            <person name="Pandey M.K."/>
            <person name="Ge S."/>
            <person name="Xu Q."/>
            <person name="Li N."/>
            <person name="Li G."/>
            <person name="Huang Y."/>
            <person name="Saxena R.K."/>
            <person name="Ji Y."/>
            <person name="Li M."/>
            <person name="Yan X."/>
            <person name="He Y."/>
            <person name="Liu Y."/>
            <person name="Wang X."/>
            <person name="Xiang C."/>
            <person name="Varshney R.K."/>
            <person name="Ding H."/>
            <person name="Gao S."/>
            <person name="Zong X."/>
        </authorList>
    </citation>
    <scope>NUCLEOTIDE SEQUENCE [LARGE SCALE GENOMIC DNA]</scope>
    <source>
        <strain evidence="3 4">cv. Zhongwan 6</strain>
    </source>
</reference>
<dbReference type="Proteomes" id="UP001058974">
    <property type="component" value="Chromosome 7"/>
</dbReference>
<evidence type="ECO:0000313" key="3">
    <source>
        <dbReference type="EMBL" id="KAI5390423.1"/>
    </source>
</evidence>
<keyword evidence="4" id="KW-1185">Reference proteome</keyword>
<dbReference type="Gramene" id="Psat07G0565900-T1">
    <property type="protein sequence ID" value="KAI5390423.1"/>
    <property type="gene ID" value="KIW84_075659"/>
</dbReference>
<accession>A0A9D4VVW5</accession>
<dbReference type="PROSITE" id="PS51823">
    <property type="entry name" value="CLU"/>
    <property type="match status" value="1"/>
</dbReference>
<dbReference type="PANTHER" id="PTHR12601">
    <property type="entry name" value="EUKARYOTIC TRANSLATION INITIATION FACTOR 3 SUBUNIT EIF-3"/>
    <property type="match status" value="1"/>
</dbReference>
<dbReference type="InterPro" id="IPR027523">
    <property type="entry name" value="CLU_prot"/>
</dbReference>
<name>A0A9D4VVW5_PEA</name>
<feature type="region of interest" description="Disordered" evidence="1">
    <location>
        <begin position="195"/>
        <end position="220"/>
    </location>
</feature>
<dbReference type="InterPro" id="IPR025697">
    <property type="entry name" value="CLU_dom"/>
</dbReference>
<evidence type="ECO:0000259" key="2">
    <source>
        <dbReference type="PROSITE" id="PS51823"/>
    </source>
</evidence>
<proteinExistence type="predicted"/>
<sequence length="351" mass="38487">MGLAECIASVSVGIGIYSWNGKSDWILEVAASVVCTFDIPLGTLLLFISAWPHEFTDYGGELRLRVPQHENTLDPRPDKATSEAMTLVALLQKISPRRDASRAENALTLLYGSEPIGMQRDWNEELQSCREFSHTTPQERILRDRELYKVTSDFVDAAINGATGVISGCIPPINPTDPECFHICTGTLQNSSDKVSCVRPHGDSPVSNGGKDDSSSLEDYNSTEITQDISPEVQLAENEQAIYASANNDLKGTKAYQEADVPGLYNLAVAIIDYRGHRVVAQSVLPGILQVDKSDSLLYGSVDNGKKISWNEDFHTKMTNAALITVAKNCPNFILFRLCILDATKPDFDSN</sequence>
<dbReference type="AlphaFoldDB" id="A0A9D4VVW5"/>
<dbReference type="PANTHER" id="PTHR12601:SF6">
    <property type="entry name" value="CLUSTERED MITOCHONDRIA PROTEIN HOMOLOG"/>
    <property type="match status" value="1"/>
</dbReference>
<protein>
    <recommendedName>
        <fullName evidence="2">Clu domain-containing protein</fullName>
    </recommendedName>
</protein>
<comment type="caution">
    <text evidence="3">The sequence shown here is derived from an EMBL/GenBank/DDBJ whole genome shotgun (WGS) entry which is preliminary data.</text>
</comment>
<evidence type="ECO:0000256" key="1">
    <source>
        <dbReference type="SAM" id="MobiDB-lite"/>
    </source>
</evidence>
<feature type="domain" description="Clu" evidence="2">
    <location>
        <begin position="94"/>
        <end position="351"/>
    </location>
</feature>
<dbReference type="EMBL" id="JAMSHJ010000007">
    <property type="protein sequence ID" value="KAI5390423.1"/>
    <property type="molecule type" value="Genomic_DNA"/>
</dbReference>
<organism evidence="3 4">
    <name type="scientific">Pisum sativum</name>
    <name type="common">Garden pea</name>
    <name type="synonym">Lathyrus oleraceus</name>
    <dbReference type="NCBI Taxonomy" id="3888"/>
    <lineage>
        <taxon>Eukaryota</taxon>
        <taxon>Viridiplantae</taxon>
        <taxon>Streptophyta</taxon>
        <taxon>Embryophyta</taxon>
        <taxon>Tracheophyta</taxon>
        <taxon>Spermatophyta</taxon>
        <taxon>Magnoliopsida</taxon>
        <taxon>eudicotyledons</taxon>
        <taxon>Gunneridae</taxon>
        <taxon>Pentapetalae</taxon>
        <taxon>rosids</taxon>
        <taxon>fabids</taxon>
        <taxon>Fabales</taxon>
        <taxon>Fabaceae</taxon>
        <taxon>Papilionoideae</taxon>
        <taxon>50 kb inversion clade</taxon>
        <taxon>NPAAA clade</taxon>
        <taxon>Hologalegina</taxon>
        <taxon>IRL clade</taxon>
        <taxon>Fabeae</taxon>
        <taxon>Lathyrus</taxon>
    </lineage>
</organism>
<gene>
    <name evidence="3" type="ORF">KIW84_075659</name>
</gene>
<dbReference type="GO" id="GO:0005737">
    <property type="term" value="C:cytoplasm"/>
    <property type="evidence" value="ECO:0007669"/>
    <property type="project" value="TreeGrafter"/>
</dbReference>